<name>A0ABV9ICL7_9DEIO</name>
<accession>A0ABV9ICL7</accession>
<keyword evidence="2" id="KW-1185">Reference proteome</keyword>
<organism evidence="1 2">
    <name type="scientific">Deinococcus hohokamensis</name>
    <dbReference type="NCBI Taxonomy" id="309883"/>
    <lineage>
        <taxon>Bacteria</taxon>
        <taxon>Thermotogati</taxon>
        <taxon>Deinococcota</taxon>
        <taxon>Deinococci</taxon>
        <taxon>Deinococcales</taxon>
        <taxon>Deinococcaceae</taxon>
        <taxon>Deinococcus</taxon>
    </lineage>
</organism>
<evidence type="ECO:0008006" key="3">
    <source>
        <dbReference type="Google" id="ProtNLM"/>
    </source>
</evidence>
<comment type="caution">
    <text evidence="1">The sequence shown here is derived from an EMBL/GenBank/DDBJ whole genome shotgun (WGS) entry which is preliminary data.</text>
</comment>
<dbReference type="EMBL" id="JBHSEI010000010">
    <property type="protein sequence ID" value="MFC4639822.1"/>
    <property type="molecule type" value="Genomic_DNA"/>
</dbReference>
<protein>
    <recommendedName>
        <fullName evidence="3">Lipoprotein</fullName>
    </recommendedName>
</protein>
<evidence type="ECO:0000313" key="2">
    <source>
        <dbReference type="Proteomes" id="UP001595952"/>
    </source>
</evidence>
<sequence length="42" mass="4697">MKRKLLFLALILAACTRTPTPDPKPVHLIRPVILLPVEPVKP</sequence>
<evidence type="ECO:0000313" key="1">
    <source>
        <dbReference type="EMBL" id="MFC4639822.1"/>
    </source>
</evidence>
<dbReference type="PROSITE" id="PS51257">
    <property type="entry name" value="PROKAR_LIPOPROTEIN"/>
    <property type="match status" value="1"/>
</dbReference>
<dbReference type="RefSeq" id="WP_380062799.1">
    <property type="nucleotide sequence ID" value="NZ_JBHSEI010000010.1"/>
</dbReference>
<proteinExistence type="predicted"/>
<gene>
    <name evidence="1" type="ORF">ACFO0D_15920</name>
</gene>
<dbReference type="Proteomes" id="UP001595952">
    <property type="component" value="Unassembled WGS sequence"/>
</dbReference>
<reference evidence="2" key="1">
    <citation type="journal article" date="2019" name="Int. J. Syst. Evol. Microbiol.">
        <title>The Global Catalogue of Microorganisms (GCM) 10K type strain sequencing project: providing services to taxonomists for standard genome sequencing and annotation.</title>
        <authorList>
            <consortium name="The Broad Institute Genomics Platform"/>
            <consortium name="The Broad Institute Genome Sequencing Center for Infectious Disease"/>
            <person name="Wu L."/>
            <person name="Ma J."/>
        </authorList>
    </citation>
    <scope>NUCLEOTIDE SEQUENCE [LARGE SCALE GENOMIC DNA]</scope>
    <source>
        <strain evidence="2">CCUG 55995</strain>
    </source>
</reference>